<keyword evidence="5 9" id="KW-0067">ATP-binding</keyword>
<protein>
    <recommendedName>
        <fullName evidence="9">Glycine--tRNA ligase alpha subunit</fullName>
        <ecNumber evidence="9">6.1.1.14</ecNumber>
    </recommendedName>
    <alternativeName>
        <fullName evidence="9">Glycyl-tRNA synthetase alpha subunit</fullName>
        <shortName evidence="9">GlyRS</shortName>
    </alternativeName>
</protein>
<evidence type="ECO:0000256" key="5">
    <source>
        <dbReference type="ARBA" id="ARBA00022840"/>
    </source>
</evidence>
<dbReference type="InterPro" id="IPR002310">
    <property type="entry name" value="Gly-tRNA_ligase_asu"/>
</dbReference>
<evidence type="ECO:0000256" key="2">
    <source>
        <dbReference type="ARBA" id="ARBA00011209"/>
    </source>
</evidence>
<keyword evidence="6 9" id="KW-0648">Protein biosynthesis</keyword>
<dbReference type="AlphaFoldDB" id="A0A0P7WH95"/>
<dbReference type="PANTHER" id="PTHR30075">
    <property type="entry name" value="GLYCYL-TRNA SYNTHETASE"/>
    <property type="match status" value="1"/>
</dbReference>
<dbReference type="PROSITE" id="PS50861">
    <property type="entry name" value="AA_TRNA_LIGASE_II_GLYAB"/>
    <property type="match status" value="1"/>
</dbReference>
<evidence type="ECO:0000256" key="8">
    <source>
        <dbReference type="ARBA" id="ARBA00047937"/>
    </source>
</evidence>
<dbReference type="Proteomes" id="UP000182045">
    <property type="component" value="Unassembled WGS sequence"/>
</dbReference>
<dbReference type="NCBIfam" id="TIGR00388">
    <property type="entry name" value="glyQ"/>
    <property type="match status" value="1"/>
</dbReference>
<comment type="catalytic activity">
    <reaction evidence="8 9">
        <text>tRNA(Gly) + glycine + ATP = glycyl-tRNA(Gly) + AMP + diphosphate</text>
        <dbReference type="Rhea" id="RHEA:16013"/>
        <dbReference type="Rhea" id="RHEA-COMP:9664"/>
        <dbReference type="Rhea" id="RHEA-COMP:9683"/>
        <dbReference type="ChEBI" id="CHEBI:30616"/>
        <dbReference type="ChEBI" id="CHEBI:33019"/>
        <dbReference type="ChEBI" id="CHEBI:57305"/>
        <dbReference type="ChEBI" id="CHEBI:78442"/>
        <dbReference type="ChEBI" id="CHEBI:78522"/>
        <dbReference type="ChEBI" id="CHEBI:456215"/>
        <dbReference type="EC" id="6.1.1.14"/>
    </reaction>
</comment>
<reference evidence="10 13" key="2">
    <citation type="submission" date="2016-01" db="EMBL/GenBank/DDBJ databases">
        <authorList>
            <person name="Varghese N."/>
        </authorList>
    </citation>
    <scope>NUCLEOTIDE SEQUENCE [LARGE SCALE GENOMIC DNA]</scope>
    <source>
        <strain evidence="10 13">HL-91</strain>
    </source>
</reference>
<dbReference type="PANTHER" id="PTHR30075:SF2">
    <property type="entry name" value="GLYCINE--TRNA LIGASE, CHLOROPLASTIC_MITOCHONDRIAL 2"/>
    <property type="match status" value="1"/>
</dbReference>
<comment type="subcellular location">
    <subcellularLocation>
        <location evidence="9">Cytoplasm</location>
    </subcellularLocation>
</comment>
<dbReference type="InterPro" id="IPR006194">
    <property type="entry name" value="Gly-tRNA-synth_heterodimer"/>
</dbReference>
<dbReference type="GO" id="GO:0005524">
    <property type="term" value="F:ATP binding"/>
    <property type="evidence" value="ECO:0007669"/>
    <property type="project" value="UniProtKB-UniRule"/>
</dbReference>
<keyword evidence="13" id="KW-1185">Reference proteome</keyword>
<comment type="similarity">
    <text evidence="1 9">Belongs to the class-II aminoacyl-tRNA synthetase family.</text>
</comment>
<dbReference type="GO" id="GO:0004820">
    <property type="term" value="F:glycine-tRNA ligase activity"/>
    <property type="evidence" value="ECO:0007669"/>
    <property type="project" value="UniProtKB-UniRule"/>
</dbReference>
<dbReference type="FunFam" id="3.30.930.10:FF:000006">
    <property type="entry name" value="Glycine--tRNA ligase alpha subunit"/>
    <property type="match status" value="1"/>
</dbReference>
<dbReference type="InterPro" id="IPR045864">
    <property type="entry name" value="aa-tRNA-synth_II/BPL/LPL"/>
</dbReference>
<evidence type="ECO:0000313" key="13">
    <source>
        <dbReference type="Proteomes" id="UP000182045"/>
    </source>
</evidence>
<dbReference type="Gene3D" id="1.20.58.180">
    <property type="entry name" value="Class II aaRS and biotin synthetases, domain 2"/>
    <property type="match status" value="1"/>
</dbReference>
<comment type="caution">
    <text evidence="11">The sequence shown here is derived from an EMBL/GenBank/DDBJ whole genome shotgun (WGS) entry which is preliminary data.</text>
</comment>
<comment type="subunit">
    <text evidence="2 9">Tetramer of two alpha and two beta subunits.</text>
</comment>
<name>A0A0P7WH95_9RHOB</name>
<evidence type="ECO:0000256" key="4">
    <source>
        <dbReference type="ARBA" id="ARBA00022741"/>
    </source>
</evidence>
<dbReference type="Gene3D" id="3.30.930.10">
    <property type="entry name" value="Bira Bifunctional Protein, Domain 2"/>
    <property type="match status" value="1"/>
</dbReference>
<dbReference type="STRING" id="1666912.Ga0058931_1380"/>
<evidence type="ECO:0000313" key="12">
    <source>
        <dbReference type="Proteomes" id="UP000050413"/>
    </source>
</evidence>
<dbReference type="GO" id="GO:0005829">
    <property type="term" value="C:cytosol"/>
    <property type="evidence" value="ECO:0007669"/>
    <property type="project" value="TreeGrafter"/>
</dbReference>
<keyword evidence="7 9" id="KW-0030">Aminoacyl-tRNA synthetase</keyword>
<keyword evidence="4 9" id="KW-0547">Nucleotide-binding</keyword>
<evidence type="ECO:0000256" key="1">
    <source>
        <dbReference type="ARBA" id="ARBA00008226"/>
    </source>
</evidence>
<dbReference type="PATRIC" id="fig|1666912.4.peg.164"/>
<evidence type="ECO:0000256" key="7">
    <source>
        <dbReference type="ARBA" id="ARBA00023146"/>
    </source>
</evidence>
<evidence type="ECO:0000256" key="3">
    <source>
        <dbReference type="ARBA" id="ARBA00022598"/>
    </source>
</evidence>
<dbReference type="EMBL" id="LJSG01000020">
    <property type="protein sequence ID" value="KPP89843.1"/>
    <property type="molecule type" value="Genomic_DNA"/>
</dbReference>
<gene>
    <name evidence="9 11" type="primary">glyQ</name>
    <name evidence="10" type="ORF">Ga0058931_1380</name>
    <name evidence="11" type="ORF">HLUCCA05_06700</name>
</gene>
<accession>A0A0P7WH95</accession>
<evidence type="ECO:0000313" key="11">
    <source>
        <dbReference type="EMBL" id="KPP89843.1"/>
    </source>
</evidence>
<evidence type="ECO:0000256" key="9">
    <source>
        <dbReference type="HAMAP-Rule" id="MF_00254"/>
    </source>
</evidence>
<dbReference type="GO" id="GO:0006426">
    <property type="term" value="P:glycyl-tRNA aminoacylation"/>
    <property type="evidence" value="ECO:0007669"/>
    <property type="project" value="UniProtKB-UniRule"/>
</dbReference>
<keyword evidence="9" id="KW-0963">Cytoplasm</keyword>
<dbReference type="CDD" id="cd00733">
    <property type="entry name" value="GlyRS_alpha_core"/>
    <property type="match status" value="1"/>
</dbReference>
<dbReference type="NCBIfam" id="NF006827">
    <property type="entry name" value="PRK09348.1"/>
    <property type="match status" value="1"/>
</dbReference>
<dbReference type="EC" id="6.1.1.14" evidence="9"/>
<dbReference type="Pfam" id="PF02091">
    <property type="entry name" value="tRNA-synt_2e"/>
    <property type="match status" value="1"/>
</dbReference>
<reference evidence="11 12" key="1">
    <citation type="submission" date="2015-09" db="EMBL/GenBank/DDBJ databases">
        <title>Identification and resolution of microdiversity through metagenomic sequencing of parallel consortia.</title>
        <authorList>
            <person name="Nelson W.C."/>
            <person name="Romine M.F."/>
            <person name="Lindemann S.R."/>
        </authorList>
    </citation>
    <scope>NUCLEOTIDE SEQUENCE [LARGE SCALE GENOMIC DNA]</scope>
    <source>
        <strain evidence="11">HL-91</strain>
    </source>
</reference>
<evidence type="ECO:0000313" key="10">
    <source>
        <dbReference type="EMBL" id="CUX80854.1"/>
    </source>
</evidence>
<sequence length="326" mass="36485">MQTQLYEIALTWQGAEMAEVAENRSQKPACFQEIILRLQNYWAAKGCAVLQPYDMEVGAGTFHPATTLRALGSRAWAAAYVQPSRRPTDGRYGENPNRLQHYYQYQVIIKPSPPDLQELYLGSLRAIGIDDALHDIRFVEDDWESPTLGAWGLGWEVWCDGMEVSQFTYFQQVGGHDCKPVSGELTYGLERLAMYVLGVDHVMDMPFNAPDAIIPLSYGDVFRQTEQEYSRWNFDQADTDTLLQHFKDAEAECQRILAAPATDSAGRSIIMAHPAYDQCIKASHLFNLLDARGVISVTERQAYIGRVRALAKMCADAFVQTAAGGA</sequence>
<dbReference type="HAMAP" id="MF_00254">
    <property type="entry name" value="Gly_tRNA_synth_alpha"/>
    <property type="match status" value="1"/>
</dbReference>
<keyword evidence="3 9" id="KW-0436">Ligase</keyword>
<dbReference type="Proteomes" id="UP000050413">
    <property type="component" value="Unassembled WGS sequence"/>
</dbReference>
<organism evidence="11 12">
    <name type="scientific">Roseibaca calidilacus</name>
    <dbReference type="NCBI Taxonomy" id="1666912"/>
    <lineage>
        <taxon>Bacteria</taxon>
        <taxon>Pseudomonadati</taxon>
        <taxon>Pseudomonadota</taxon>
        <taxon>Alphaproteobacteria</taxon>
        <taxon>Rhodobacterales</taxon>
        <taxon>Paracoccaceae</taxon>
        <taxon>Roseinatronobacter</taxon>
    </lineage>
</organism>
<dbReference type="PRINTS" id="PR01044">
    <property type="entry name" value="TRNASYNTHGA"/>
</dbReference>
<evidence type="ECO:0000256" key="6">
    <source>
        <dbReference type="ARBA" id="ARBA00022917"/>
    </source>
</evidence>
<proteinExistence type="inferred from homology"/>
<dbReference type="SUPFAM" id="SSF55681">
    <property type="entry name" value="Class II aaRS and biotin synthetases"/>
    <property type="match status" value="1"/>
</dbReference>
<dbReference type="EMBL" id="FBYC01000004">
    <property type="protein sequence ID" value="CUX80854.1"/>
    <property type="molecule type" value="Genomic_DNA"/>
</dbReference>